<dbReference type="Proteomes" id="UP000229378">
    <property type="component" value="Unassembled WGS sequence"/>
</dbReference>
<comment type="caution">
    <text evidence="1">The sequence shown here is derived from an EMBL/GenBank/DDBJ whole genome shotgun (WGS) entry which is preliminary data.</text>
</comment>
<protein>
    <submittedName>
        <fullName evidence="1">Uncharacterized protein</fullName>
    </submittedName>
</protein>
<proteinExistence type="predicted"/>
<gene>
    <name evidence="1" type="ORF">CS533_07315</name>
</gene>
<name>A0A2G4U421_YERBE</name>
<accession>A0A2G4U421</accession>
<evidence type="ECO:0000313" key="2">
    <source>
        <dbReference type="Proteomes" id="UP000229378"/>
    </source>
</evidence>
<evidence type="ECO:0000313" key="1">
    <source>
        <dbReference type="EMBL" id="PHZ28058.1"/>
    </source>
</evidence>
<dbReference type="RefSeq" id="WP_099460473.1">
    <property type="nucleotide sequence ID" value="NZ_PEHN01000005.1"/>
</dbReference>
<dbReference type="EMBL" id="PEHN01000005">
    <property type="protein sequence ID" value="PHZ28058.1"/>
    <property type="molecule type" value="Genomic_DNA"/>
</dbReference>
<dbReference type="AlphaFoldDB" id="A0A2G4U421"/>
<organism evidence="1 2">
    <name type="scientific">Yersinia bercovieri</name>
    <dbReference type="NCBI Taxonomy" id="634"/>
    <lineage>
        <taxon>Bacteria</taxon>
        <taxon>Pseudomonadati</taxon>
        <taxon>Pseudomonadota</taxon>
        <taxon>Gammaproteobacteria</taxon>
        <taxon>Enterobacterales</taxon>
        <taxon>Yersiniaceae</taxon>
        <taxon>Yersinia</taxon>
    </lineage>
</organism>
<sequence length="311" mass="34913">MLLGDNERYIIKCQVNLKRFPDEAPNMPLSTCVPHLRALFLKDEVVYETNKGSSVIRILALQDEPSHLKLLFQYANKDASDPAFANLKTGATRIEKKQNDEGLGASAHLIIRKTPTDPAFPNSYTAILEEIPGITRGLVANAMTAFLKETGFSYQRKDSKKDLKCRPIVEIEFLASTTLEKSLSTGYLCGLTAIRYKKENSLDDDGLVKVDEEILKLSTVFKRGEGAIKAIKVAYDKLRGMHYSTLRISHRDENKRVTTDNVSIDKERSIEELATAQLAQRERIILATSIDVCQTTFHAELLGKMEAFMLK</sequence>
<reference evidence="1 2" key="1">
    <citation type="submission" date="2017-10" db="EMBL/GenBank/DDBJ databases">
        <authorList>
            <person name="Banno H."/>
            <person name="Chua N.-H."/>
        </authorList>
    </citation>
    <scope>NUCLEOTIDE SEQUENCE [LARGE SCALE GENOMIC DNA]</scope>
    <source>
        <strain evidence="1 2">SCPM-O-B-7607</strain>
    </source>
</reference>